<keyword evidence="3" id="KW-0031">Aminopeptidase</keyword>
<dbReference type="AlphaFoldDB" id="A0A067KGC2"/>
<gene>
    <name evidence="10" type="ORF">JCGZ_07634</name>
</gene>
<reference evidence="10 11" key="1">
    <citation type="journal article" date="2014" name="PLoS ONE">
        <title>Global Analysis of Gene Expression Profiles in Physic Nut (Jatropha curcas L.) Seedlings Exposed to Salt Stress.</title>
        <authorList>
            <person name="Zhang L."/>
            <person name="Zhang C."/>
            <person name="Wu P."/>
            <person name="Chen Y."/>
            <person name="Li M."/>
            <person name="Jiang H."/>
            <person name="Wu G."/>
        </authorList>
    </citation>
    <scope>NUCLEOTIDE SEQUENCE [LARGE SCALE GENOMIC DNA]</scope>
    <source>
        <strain evidence="11">cv. GZQX0401</strain>
        <tissue evidence="10">Young leaves</tissue>
    </source>
</reference>
<dbReference type="PANTHER" id="PTHR11533:SF174">
    <property type="entry name" value="PUROMYCIN-SENSITIVE AMINOPEPTIDASE-RELATED"/>
    <property type="match status" value="1"/>
</dbReference>
<dbReference type="Proteomes" id="UP000027138">
    <property type="component" value="Unassembled WGS sequence"/>
</dbReference>
<keyword evidence="5" id="KW-0479">Metal-binding</keyword>
<keyword evidence="8" id="KW-0482">Metalloprotease</keyword>
<dbReference type="InterPro" id="IPR050344">
    <property type="entry name" value="Peptidase_M1_aminopeptidases"/>
</dbReference>
<dbReference type="GO" id="GO:0005737">
    <property type="term" value="C:cytoplasm"/>
    <property type="evidence" value="ECO:0007669"/>
    <property type="project" value="TreeGrafter"/>
</dbReference>
<evidence type="ECO:0000313" key="10">
    <source>
        <dbReference type="EMBL" id="KDP34063.1"/>
    </source>
</evidence>
<dbReference type="GO" id="GO:0016020">
    <property type="term" value="C:membrane"/>
    <property type="evidence" value="ECO:0007669"/>
    <property type="project" value="TreeGrafter"/>
</dbReference>
<dbReference type="Pfam" id="PF01433">
    <property type="entry name" value="Peptidase_M1"/>
    <property type="match status" value="1"/>
</dbReference>
<dbReference type="MEROPS" id="M01.A25"/>
<evidence type="ECO:0000256" key="4">
    <source>
        <dbReference type="ARBA" id="ARBA00022670"/>
    </source>
</evidence>
<comment type="cofactor">
    <cofactor evidence="1">
        <name>Zn(2+)</name>
        <dbReference type="ChEBI" id="CHEBI:29105"/>
    </cofactor>
</comment>
<evidence type="ECO:0000256" key="7">
    <source>
        <dbReference type="ARBA" id="ARBA00022833"/>
    </source>
</evidence>
<protein>
    <recommendedName>
        <fullName evidence="9">Peptidase M1 membrane alanine aminopeptidase domain-containing protein</fullName>
    </recommendedName>
</protein>
<evidence type="ECO:0000256" key="8">
    <source>
        <dbReference type="ARBA" id="ARBA00023049"/>
    </source>
</evidence>
<feature type="domain" description="Peptidase M1 membrane alanine aminopeptidase" evidence="9">
    <location>
        <begin position="1"/>
        <end position="152"/>
    </location>
</feature>
<comment type="similarity">
    <text evidence="2">Belongs to the peptidase M1 family.</text>
</comment>
<organism evidence="10 11">
    <name type="scientific">Jatropha curcas</name>
    <name type="common">Barbados nut</name>
    <dbReference type="NCBI Taxonomy" id="180498"/>
    <lineage>
        <taxon>Eukaryota</taxon>
        <taxon>Viridiplantae</taxon>
        <taxon>Streptophyta</taxon>
        <taxon>Embryophyta</taxon>
        <taxon>Tracheophyta</taxon>
        <taxon>Spermatophyta</taxon>
        <taxon>Magnoliopsida</taxon>
        <taxon>eudicotyledons</taxon>
        <taxon>Gunneridae</taxon>
        <taxon>Pentapetalae</taxon>
        <taxon>rosids</taxon>
        <taxon>fabids</taxon>
        <taxon>Malpighiales</taxon>
        <taxon>Euphorbiaceae</taxon>
        <taxon>Crotonoideae</taxon>
        <taxon>Jatropheae</taxon>
        <taxon>Jatropha</taxon>
    </lineage>
</organism>
<dbReference type="GO" id="GO:0006508">
    <property type="term" value="P:proteolysis"/>
    <property type="evidence" value="ECO:0007669"/>
    <property type="project" value="UniProtKB-KW"/>
</dbReference>
<dbReference type="InterPro" id="IPR001930">
    <property type="entry name" value="Peptidase_M1"/>
</dbReference>
<evidence type="ECO:0000256" key="6">
    <source>
        <dbReference type="ARBA" id="ARBA00022801"/>
    </source>
</evidence>
<evidence type="ECO:0000256" key="2">
    <source>
        <dbReference type="ARBA" id="ARBA00010136"/>
    </source>
</evidence>
<dbReference type="PRINTS" id="PR00756">
    <property type="entry name" value="ALADIPTASE"/>
</dbReference>
<dbReference type="GO" id="GO:0070006">
    <property type="term" value="F:metalloaminopeptidase activity"/>
    <property type="evidence" value="ECO:0007669"/>
    <property type="project" value="TreeGrafter"/>
</dbReference>
<dbReference type="GO" id="GO:0043171">
    <property type="term" value="P:peptide catabolic process"/>
    <property type="evidence" value="ECO:0007669"/>
    <property type="project" value="TreeGrafter"/>
</dbReference>
<evidence type="ECO:0000256" key="3">
    <source>
        <dbReference type="ARBA" id="ARBA00022438"/>
    </source>
</evidence>
<dbReference type="PANTHER" id="PTHR11533">
    <property type="entry name" value="PROTEASE M1 ZINC METALLOPROTEASE"/>
    <property type="match status" value="1"/>
</dbReference>
<dbReference type="GO" id="GO:0042277">
    <property type="term" value="F:peptide binding"/>
    <property type="evidence" value="ECO:0007669"/>
    <property type="project" value="TreeGrafter"/>
</dbReference>
<keyword evidence="6" id="KW-0378">Hydrolase</keyword>
<name>A0A067KGC2_JATCU</name>
<keyword evidence="4" id="KW-0645">Protease</keyword>
<dbReference type="EMBL" id="KK914539">
    <property type="protein sequence ID" value="KDP34063.1"/>
    <property type="molecule type" value="Genomic_DNA"/>
</dbReference>
<dbReference type="OrthoDB" id="1736947at2759"/>
<evidence type="ECO:0000259" key="9">
    <source>
        <dbReference type="Pfam" id="PF01433"/>
    </source>
</evidence>
<keyword evidence="11" id="KW-1185">Reference proteome</keyword>
<proteinExistence type="inferred from homology"/>
<sequence length="242" mass="27381">MIAIPDSFRAMENYGLVTYRKAALLFDDKHSDAYNKQMVAIVVAHELAHQWFGDLVTMEWWTHLWLNEGFASWVCELSSCCNLFPEWKLWTQFLDETVEGLRLDALEKSHPIEVEIKHASELHEIFDAISYNKGASVIRMLASYLGAEPFQTQFLSSGSHGDGQWIVPIALCCRILDDTFALSMAGHQSLTSSLTLMEAYSEELEYVALSKLINVIFIPVSNSNFSFSCSINLLIICSSSHR</sequence>
<dbReference type="STRING" id="180498.A0A067KGC2"/>
<keyword evidence="7" id="KW-0862">Zinc</keyword>
<dbReference type="Gene3D" id="1.10.390.10">
    <property type="entry name" value="Neutral Protease Domain 2"/>
    <property type="match status" value="1"/>
</dbReference>
<evidence type="ECO:0000256" key="5">
    <source>
        <dbReference type="ARBA" id="ARBA00022723"/>
    </source>
</evidence>
<accession>A0A067KGC2</accession>
<dbReference type="GO" id="GO:0005615">
    <property type="term" value="C:extracellular space"/>
    <property type="evidence" value="ECO:0007669"/>
    <property type="project" value="TreeGrafter"/>
</dbReference>
<dbReference type="InterPro" id="IPR014782">
    <property type="entry name" value="Peptidase_M1_dom"/>
</dbReference>
<evidence type="ECO:0000313" key="11">
    <source>
        <dbReference type="Proteomes" id="UP000027138"/>
    </source>
</evidence>
<dbReference type="Gene3D" id="1.10.3480.20">
    <property type="match status" value="1"/>
</dbReference>
<evidence type="ECO:0000256" key="1">
    <source>
        <dbReference type="ARBA" id="ARBA00001947"/>
    </source>
</evidence>
<dbReference type="GO" id="GO:0008270">
    <property type="term" value="F:zinc ion binding"/>
    <property type="evidence" value="ECO:0007669"/>
    <property type="project" value="InterPro"/>
</dbReference>
<dbReference type="InterPro" id="IPR027268">
    <property type="entry name" value="Peptidase_M4/M1_CTD_sf"/>
</dbReference>
<dbReference type="SUPFAM" id="SSF55486">
    <property type="entry name" value="Metalloproteases ('zincins'), catalytic domain"/>
    <property type="match status" value="1"/>
</dbReference>